<feature type="domain" description="Helix-hairpin-helix DNA-binding motif class 1" evidence="2">
    <location>
        <begin position="31"/>
        <end position="50"/>
    </location>
</feature>
<dbReference type="STRING" id="28885.EI16_10990"/>
<dbReference type="NCBIfam" id="TIGR00426">
    <property type="entry name" value="competence protein ComEA helix-hairpin-helix repeat region"/>
    <property type="match status" value="1"/>
</dbReference>
<dbReference type="EMBL" id="JMIU01000001">
    <property type="protein sequence ID" value="KDN96761.1"/>
    <property type="molecule type" value="Genomic_DNA"/>
</dbReference>
<keyword evidence="4" id="KW-1185">Reference proteome</keyword>
<dbReference type="InterPro" id="IPR051675">
    <property type="entry name" value="Endo/Exo/Phosphatase_dom_1"/>
</dbReference>
<dbReference type="Pfam" id="PF12836">
    <property type="entry name" value="HHH_3"/>
    <property type="match status" value="1"/>
</dbReference>
<dbReference type="GO" id="GO:0015628">
    <property type="term" value="P:protein secretion by the type II secretion system"/>
    <property type="evidence" value="ECO:0007669"/>
    <property type="project" value="TreeGrafter"/>
</dbReference>
<reference evidence="3 4" key="1">
    <citation type="submission" date="2014-04" db="EMBL/GenBank/DDBJ databases">
        <title>Draft genome sequence of Hydrogenovibrio marinus MH-110, a model organism for aerobic H2 metabolism.</title>
        <authorList>
            <person name="Cha H.J."/>
            <person name="Jo B.H."/>
            <person name="Hwang B.H."/>
        </authorList>
    </citation>
    <scope>NUCLEOTIDE SEQUENCE [LARGE SCALE GENOMIC DNA]</scope>
    <source>
        <strain evidence="3 4">MH-110</strain>
    </source>
</reference>
<protein>
    <submittedName>
        <fullName evidence="3">Competence protein ComEA</fullName>
    </submittedName>
</protein>
<gene>
    <name evidence="3" type="ORF">EI16_10990</name>
</gene>
<dbReference type="SUPFAM" id="SSF47781">
    <property type="entry name" value="RuvA domain 2-like"/>
    <property type="match status" value="1"/>
</dbReference>
<evidence type="ECO:0000313" key="4">
    <source>
        <dbReference type="Proteomes" id="UP000027341"/>
    </source>
</evidence>
<dbReference type="GO" id="GO:0003677">
    <property type="term" value="F:DNA binding"/>
    <property type="evidence" value="ECO:0007669"/>
    <property type="project" value="InterPro"/>
</dbReference>
<organism evidence="3 4">
    <name type="scientific">Hydrogenovibrio marinus</name>
    <dbReference type="NCBI Taxonomy" id="28885"/>
    <lineage>
        <taxon>Bacteria</taxon>
        <taxon>Pseudomonadati</taxon>
        <taxon>Pseudomonadota</taxon>
        <taxon>Gammaproteobacteria</taxon>
        <taxon>Thiotrichales</taxon>
        <taxon>Piscirickettsiaceae</taxon>
        <taxon>Hydrogenovibrio</taxon>
    </lineage>
</organism>
<dbReference type="GO" id="GO:0006281">
    <property type="term" value="P:DNA repair"/>
    <property type="evidence" value="ECO:0007669"/>
    <property type="project" value="InterPro"/>
</dbReference>
<dbReference type="PANTHER" id="PTHR21180">
    <property type="entry name" value="ENDONUCLEASE/EXONUCLEASE/PHOSPHATASE FAMILY DOMAIN-CONTAINING PROTEIN 1"/>
    <property type="match status" value="1"/>
</dbReference>
<proteinExistence type="predicted"/>
<accession>A0A067A2C5</accession>
<dbReference type="SMART" id="SM00278">
    <property type="entry name" value="HhH1"/>
    <property type="match status" value="2"/>
</dbReference>
<dbReference type="InterPro" id="IPR003583">
    <property type="entry name" value="Hlx-hairpin-Hlx_DNA-bd_motif"/>
</dbReference>
<feature type="domain" description="Helix-hairpin-helix DNA-binding motif class 1" evidence="2">
    <location>
        <begin position="61"/>
        <end position="80"/>
    </location>
</feature>
<feature type="signal peptide" evidence="1">
    <location>
        <begin position="1"/>
        <end position="19"/>
    </location>
</feature>
<evidence type="ECO:0000256" key="1">
    <source>
        <dbReference type="SAM" id="SignalP"/>
    </source>
</evidence>
<dbReference type="InterPro" id="IPR010994">
    <property type="entry name" value="RuvA_2-like"/>
</dbReference>
<dbReference type="InterPro" id="IPR004509">
    <property type="entry name" value="Competence_ComEA_HhH"/>
</dbReference>
<dbReference type="Proteomes" id="UP000027341">
    <property type="component" value="Unassembled WGS sequence"/>
</dbReference>
<keyword evidence="1" id="KW-0732">Signal</keyword>
<sequence>MMKIFAMVMGMLFSSLAFASPVNINNASAEKIASSLSGIGQKKAEAIVAYRKEHGKFMTVSDLAKVKGIGSKTLANNEADILLEDAK</sequence>
<dbReference type="AlphaFoldDB" id="A0A067A2C5"/>
<evidence type="ECO:0000259" key="2">
    <source>
        <dbReference type="SMART" id="SM00278"/>
    </source>
</evidence>
<dbReference type="PANTHER" id="PTHR21180:SF32">
    <property type="entry name" value="ENDONUCLEASE_EXONUCLEASE_PHOSPHATASE FAMILY DOMAIN-CONTAINING PROTEIN 1"/>
    <property type="match status" value="1"/>
</dbReference>
<dbReference type="GO" id="GO:0015627">
    <property type="term" value="C:type II protein secretion system complex"/>
    <property type="evidence" value="ECO:0007669"/>
    <property type="project" value="TreeGrafter"/>
</dbReference>
<comment type="caution">
    <text evidence="3">The sequence shown here is derived from an EMBL/GenBank/DDBJ whole genome shotgun (WGS) entry which is preliminary data.</text>
</comment>
<dbReference type="Gene3D" id="1.10.150.280">
    <property type="entry name" value="AF1531-like domain"/>
    <property type="match status" value="1"/>
</dbReference>
<name>A0A067A2C5_HYDMR</name>
<evidence type="ECO:0000313" key="3">
    <source>
        <dbReference type="EMBL" id="KDN96761.1"/>
    </source>
</evidence>
<feature type="chain" id="PRO_5001636164" evidence="1">
    <location>
        <begin position="20"/>
        <end position="87"/>
    </location>
</feature>